<organism evidence="1 2">
    <name type="scientific">Brassica napus</name>
    <name type="common">Rape</name>
    <dbReference type="NCBI Taxonomy" id="3708"/>
    <lineage>
        <taxon>Eukaryota</taxon>
        <taxon>Viridiplantae</taxon>
        <taxon>Streptophyta</taxon>
        <taxon>Embryophyta</taxon>
        <taxon>Tracheophyta</taxon>
        <taxon>Spermatophyta</taxon>
        <taxon>Magnoliopsida</taxon>
        <taxon>eudicotyledons</taxon>
        <taxon>Gunneridae</taxon>
        <taxon>Pentapetalae</taxon>
        <taxon>rosids</taxon>
        <taxon>malvids</taxon>
        <taxon>Brassicales</taxon>
        <taxon>Brassicaceae</taxon>
        <taxon>Brassiceae</taxon>
        <taxon>Brassica</taxon>
    </lineage>
</organism>
<proteinExistence type="predicted"/>
<gene>
    <name evidence="1" type="primary">BnaA08g25570D</name>
    <name evidence="1" type="ORF">GSBRNA2T00015116001</name>
</gene>
<reference evidence="1 2" key="1">
    <citation type="journal article" date="2014" name="Science">
        <title>Plant genetics. Early allopolyploid evolution in the post-Neolithic Brassica napus oilseed genome.</title>
        <authorList>
            <person name="Chalhoub B."/>
            <person name="Denoeud F."/>
            <person name="Liu S."/>
            <person name="Parkin I.A."/>
            <person name="Tang H."/>
            <person name="Wang X."/>
            <person name="Chiquet J."/>
            <person name="Belcram H."/>
            <person name="Tong C."/>
            <person name="Samans B."/>
            <person name="Correa M."/>
            <person name="Da Silva C."/>
            <person name="Just J."/>
            <person name="Falentin C."/>
            <person name="Koh C.S."/>
            <person name="Le Clainche I."/>
            <person name="Bernard M."/>
            <person name="Bento P."/>
            <person name="Noel B."/>
            <person name="Labadie K."/>
            <person name="Alberti A."/>
            <person name="Charles M."/>
            <person name="Arnaud D."/>
            <person name="Guo H."/>
            <person name="Daviaud C."/>
            <person name="Alamery S."/>
            <person name="Jabbari K."/>
            <person name="Zhao M."/>
            <person name="Edger P.P."/>
            <person name="Chelaifa H."/>
            <person name="Tack D."/>
            <person name="Lassalle G."/>
            <person name="Mestiri I."/>
            <person name="Schnel N."/>
            <person name="Le Paslier M.C."/>
            <person name="Fan G."/>
            <person name="Renault V."/>
            <person name="Bayer P.E."/>
            <person name="Golicz A.A."/>
            <person name="Manoli S."/>
            <person name="Lee T.H."/>
            <person name="Thi V.H."/>
            <person name="Chalabi S."/>
            <person name="Hu Q."/>
            <person name="Fan C."/>
            <person name="Tollenaere R."/>
            <person name="Lu Y."/>
            <person name="Battail C."/>
            <person name="Shen J."/>
            <person name="Sidebottom C.H."/>
            <person name="Wang X."/>
            <person name="Canaguier A."/>
            <person name="Chauveau A."/>
            <person name="Berard A."/>
            <person name="Deniot G."/>
            <person name="Guan M."/>
            <person name="Liu Z."/>
            <person name="Sun F."/>
            <person name="Lim Y.P."/>
            <person name="Lyons E."/>
            <person name="Town C.D."/>
            <person name="Bancroft I."/>
            <person name="Wang X."/>
            <person name="Meng J."/>
            <person name="Ma J."/>
            <person name="Pires J.C."/>
            <person name="King G.J."/>
            <person name="Brunel D."/>
            <person name="Delourme R."/>
            <person name="Renard M."/>
            <person name="Aury J.M."/>
            <person name="Adams K.L."/>
            <person name="Batley J."/>
            <person name="Snowdon R.J."/>
            <person name="Tost J."/>
            <person name="Edwards D."/>
            <person name="Zhou Y."/>
            <person name="Hua W."/>
            <person name="Sharpe A.G."/>
            <person name="Paterson A.H."/>
            <person name="Guan C."/>
            <person name="Wincker P."/>
        </authorList>
    </citation>
    <scope>NUCLEOTIDE SEQUENCE [LARGE SCALE GENOMIC DNA]</scope>
    <source>
        <strain evidence="2">cv. Darmor-bzh</strain>
    </source>
</reference>
<dbReference type="EMBL" id="LK032115">
    <property type="protein sequence ID" value="CDY20968.1"/>
    <property type="molecule type" value="Genomic_DNA"/>
</dbReference>
<sequence>MAGRDTLQLHVVARSLRVMRRLVMQFIIWGMREKA</sequence>
<accession>A0A078G8H5</accession>
<dbReference type="Proteomes" id="UP000028999">
    <property type="component" value="Unassembled WGS sequence"/>
</dbReference>
<dbReference type="PaxDb" id="3708-A0A078G8H5"/>
<dbReference type="Gramene" id="CDY20968">
    <property type="protein sequence ID" value="CDY20968"/>
    <property type="gene ID" value="GSBRNA2T00015116001"/>
</dbReference>
<name>A0A078G8H5_BRANA</name>
<protein>
    <submittedName>
        <fullName evidence="1">BnaA08g25570D protein</fullName>
    </submittedName>
</protein>
<dbReference type="AlphaFoldDB" id="A0A078G8H5"/>
<evidence type="ECO:0000313" key="1">
    <source>
        <dbReference type="EMBL" id="CDY20968.1"/>
    </source>
</evidence>
<keyword evidence="2" id="KW-1185">Reference proteome</keyword>
<evidence type="ECO:0000313" key="2">
    <source>
        <dbReference type="Proteomes" id="UP000028999"/>
    </source>
</evidence>